<dbReference type="InterPro" id="IPR035439">
    <property type="entry name" value="UPF0145_dom_sf"/>
</dbReference>
<dbReference type="InterPro" id="IPR002765">
    <property type="entry name" value="UPF0145_YbjQ-like"/>
</dbReference>
<proteinExistence type="predicted"/>
<feature type="compositionally biased region" description="Basic residues" evidence="1">
    <location>
        <begin position="148"/>
        <end position="159"/>
    </location>
</feature>
<name>A0A6C0I2J3_9ZZZZ</name>
<protein>
    <recommendedName>
        <fullName evidence="3">Heavy metal-binding domain-containing protein</fullName>
    </recommendedName>
</protein>
<accession>A0A6C0I2J3</accession>
<evidence type="ECO:0008006" key="3">
    <source>
        <dbReference type="Google" id="ProtNLM"/>
    </source>
</evidence>
<dbReference type="AlphaFoldDB" id="A0A6C0I2J3"/>
<reference evidence="2" key="1">
    <citation type="journal article" date="2020" name="Nature">
        <title>Giant virus diversity and host interactions through global metagenomics.</title>
        <authorList>
            <person name="Schulz F."/>
            <person name="Roux S."/>
            <person name="Paez-Espino D."/>
            <person name="Jungbluth S."/>
            <person name="Walsh D.A."/>
            <person name="Denef V.J."/>
            <person name="McMahon K.D."/>
            <person name="Konstantinidis K.T."/>
            <person name="Eloe-Fadrosh E.A."/>
            <person name="Kyrpides N.C."/>
            <person name="Woyke T."/>
        </authorList>
    </citation>
    <scope>NUCLEOTIDE SEQUENCE</scope>
    <source>
        <strain evidence="2">GVMAG-M-3300023184-18</strain>
    </source>
</reference>
<dbReference type="Pfam" id="PF01906">
    <property type="entry name" value="YbjQ_1"/>
    <property type="match status" value="1"/>
</dbReference>
<dbReference type="Gene3D" id="3.30.110.70">
    <property type="entry name" value="Hypothetical protein apc22750. Chain B"/>
    <property type="match status" value="1"/>
</dbReference>
<dbReference type="EMBL" id="MN740076">
    <property type="protein sequence ID" value="QHT86830.1"/>
    <property type="molecule type" value="Genomic_DNA"/>
</dbReference>
<sequence length="159" mass="17172">MEIFKGKGGDGSNIVNSNNIILSTLMTYDVKKYEPSGIVRGTKVHGVSLFRSIVGNLSSLFGGKNDAINKKVDDVYNESIQELINSALIMYPGVKMISGIEVTLSEMKNIIICVATGTALILTSDMETNPSSASVSSMETSSSGSRQQTRRRRTTSIKK</sequence>
<feature type="compositionally biased region" description="Low complexity" evidence="1">
    <location>
        <begin position="131"/>
        <end position="147"/>
    </location>
</feature>
<dbReference type="SUPFAM" id="SSF117782">
    <property type="entry name" value="YbjQ-like"/>
    <property type="match status" value="1"/>
</dbReference>
<evidence type="ECO:0000256" key="1">
    <source>
        <dbReference type="SAM" id="MobiDB-lite"/>
    </source>
</evidence>
<evidence type="ECO:0000313" key="2">
    <source>
        <dbReference type="EMBL" id="QHT86830.1"/>
    </source>
</evidence>
<organism evidence="2">
    <name type="scientific">viral metagenome</name>
    <dbReference type="NCBI Taxonomy" id="1070528"/>
    <lineage>
        <taxon>unclassified sequences</taxon>
        <taxon>metagenomes</taxon>
        <taxon>organismal metagenomes</taxon>
    </lineage>
</organism>
<feature type="region of interest" description="Disordered" evidence="1">
    <location>
        <begin position="131"/>
        <end position="159"/>
    </location>
</feature>